<dbReference type="PROSITE" id="PS50110">
    <property type="entry name" value="RESPONSE_REGULATORY"/>
    <property type="match status" value="1"/>
</dbReference>
<dbReference type="GO" id="GO:0000156">
    <property type="term" value="F:phosphorelay response regulator activity"/>
    <property type="evidence" value="ECO:0007669"/>
    <property type="project" value="InterPro"/>
</dbReference>
<sequence>MFSLAICDDDELLCEKFESYIDDYIRRGIVHCEVYYSGEKLYDDMASGKCFDLVFLDIELKKIGGIELGHRIRDEFKNEKTHIVYISAKSDYAMDLFAVRPMDFLVKPVEKRTVIKSLKKAMQLSCYYDQYMKFQKGGKLYSISYGDIMYFCINGRKTEVHAVNDVYDFYGKLDDIQSKTPPDFIRIHKSYLVNIVYVSKWEYETVTLADGTCLSISSRYRKSVREELMKRWEGE</sequence>
<dbReference type="SMART" id="SM00850">
    <property type="entry name" value="LytTR"/>
    <property type="match status" value="1"/>
</dbReference>
<evidence type="ECO:0000313" key="11">
    <source>
        <dbReference type="Proteomes" id="UP000824159"/>
    </source>
</evidence>
<evidence type="ECO:0000256" key="7">
    <source>
        <dbReference type="PROSITE-ProRule" id="PRU00169"/>
    </source>
</evidence>
<feature type="modified residue" description="4-aspartylphosphate" evidence="7">
    <location>
        <position position="57"/>
    </location>
</feature>
<dbReference type="Proteomes" id="UP000824159">
    <property type="component" value="Unassembled WGS sequence"/>
</dbReference>
<dbReference type="Gene3D" id="3.40.50.2300">
    <property type="match status" value="1"/>
</dbReference>
<dbReference type="InterPro" id="IPR007492">
    <property type="entry name" value="LytTR_DNA-bd_dom"/>
</dbReference>
<comment type="caution">
    <text evidence="10">The sequence shown here is derived from an EMBL/GenBank/DDBJ whole genome shotgun (WGS) entry which is preliminary data.</text>
</comment>
<accession>A0A9D1KVC9</accession>
<dbReference type="AlphaFoldDB" id="A0A9D1KVC9"/>
<evidence type="ECO:0000256" key="3">
    <source>
        <dbReference type="ARBA" id="ARBA00023012"/>
    </source>
</evidence>
<keyword evidence="4" id="KW-0010">Activator</keyword>
<evidence type="ECO:0000313" key="10">
    <source>
        <dbReference type="EMBL" id="HIT99349.1"/>
    </source>
</evidence>
<comment type="function">
    <text evidence="6">Required for high-level post-exponential phase expression of a series of secreted proteins.</text>
</comment>
<comment type="function">
    <text evidence="5">May play the central regulatory role in sporulation. It may be an element of the effector pathway responsible for the activation of sporulation genes in response to nutritional stress. Spo0A may act in concert with spo0H (a sigma factor) to control the expression of some genes that are critical to the sporulation process.</text>
</comment>
<evidence type="ECO:0000256" key="6">
    <source>
        <dbReference type="ARBA" id="ARBA00037164"/>
    </source>
</evidence>
<reference evidence="10" key="1">
    <citation type="submission" date="2020-10" db="EMBL/GenBank/DDBJ databases">
        <authorList>
            <person name="Gilroy R."/>
        </authorList>
    </citation>
    <scope>NUCLEOTIDE SEQUENCE</scope>
    <source>
        <strain evidence="10">CHK176-22527</strain>
    </source>
</reference>
<dbReference type="PROSITE" id="PS50930">
    <property type="entry name" value="HTH_LYTTR"/>
    <property type="match status" value="1"/>
</dbReference>
<evidence type="ECO:0000259" key="8">
    <source>
        <dbReference type="PROSITE" id="PS50110"/>
    </source>
</evidence>
<protein>
    <recommendedName>
        <fullName evidence="1">Stage 0 sporulation protein A homolog</fullName>
    </recommendedName>
</protein>
<dbReference type="Gene3D" id="2.40.50.1020">
    <property type="entry name" value="LytTr DNA-binding domain"/>
    <property type="match status" value="1"/>
</dbReference>
<gene>
    <name evidence="10" type="ORF">IAD12_03740</name>
</gene>
<dbReference type="InterPro" id="IPR011006">
    <property type="entry name" value="CheY-like_superfamily"/>
</dbReference>
<reference evidence="10" key="2">
    <citation type="journal article" date="2021" name="PeerJ">
        <title>Extensive microbial diversity within the chicken gut microbiome revealed by metagenomics and culture.</title>
        <authorList>
            <person name="Gilroy R."/>
            <person name="Ravi A."/>
            <person name="Getino M."/>
            <person name="Pursley I."/>
            <person name="Horton D.L."/>
            <person name="Alikhan N.F."/>
            <person name="Baker D."/>
            <person name="Gharbi K."/>
            <person name="Hall N."/>
            <person name="Watson M."/>
            <person name="Adriaenssens E.M."/>
            <person name="Foster-Nyarko E."/>
            <person name="Jarju S."/>
            <person name="Secka A."/>
            <person name="Antonio M."/>
            <person name="Oren A."/>
            <person name="Chaudhuri R.R."/>
            <person name="La Ragione R."/>
            <person name="Hildebrand F."/>
            <person name="Pallen M.J."/>
        </authorList>
    </citation>
    <scope>NUCLEOTIDE SEQUENCE</scope>
    <source>
        <strain evidence="10">CHK176-22527</strain>
    </source>
</reference>
<dbReference type="Pfam" id="PF04397">
    <property type="entry name" value="LytTR"/>
    <property type="match status" value="1"/>
</dbReference>
<dbReference type="EMBL" id="DVLX01000040">
    <property type="protein sequence ID" value="HIT99349.1"/>
    <property type="molecule type" value="Genomic_DNA"/>
</dbReference>
<keyword evidence="3" id="KW-0902">Two-component regulatory system</keyword>
<feature type="domain" description="Response regulatory" evidence="8">
    <location>
        <begin position="3"/>
        <end position="122"/>
    </location>
</feature>
<dbReference type="Pfam" id="PF00072">
    <property type="entry name" value="Response_reg"/>
    <property type="match status" value="1"/>
</dbReference>
<dbReference type="SMART" id="SM00448">
    <property type="entry name" value="REC"/>
    <property type="match status" value="1"/>
</dbReference>
<dbReference type="InterPro" id="IPR046947">
    <property type="entry name" value="LytR-like"/>
</dbReference>
<evidence type="ECO:0000256" key="1">
    <source>
        <dbReference type="ARBA" id="ARBA00018672"/>
    </source>
</evidence>
<name>A0A9D1KVC9_9FIRM</name>
<proteinExistence type="predicted"/>
<evidence type="ECO:0000256" key="5">
    <source>
        <dbReference type="ARBA" id="ARBA00024867"/>
    </source>
</evidence>
<feature type="domain" description="HTH LytTR-type" evidence="9">
    <location>
        <begin position="132"/>
        <end position="230"/>
    </location>
</feature>
<keyword evidence="2" id="KW-0963">Cytoplasm</keyword>
<evidence type="ECO:0000259" key="9">
    <source>
        <dbReference type="PROSITE" id="PS50930"/>
    </source>
</evidence>
<evidence type="ECO:0000256" key="4">
    <source>
        <dbReference type="ARBA" id="ARBA00023159"/>
    </source>
</evidence>
<dbReference type="PANTHER" id="PTHR37299">
    <property type="entry name" value="TRANSCRIPTIONAL REGULATOR-RELATED"/>
    <property type="match status" value="1"/>
</dbReference>
<organism evidence="10 11">
    <name type="scientific">Candidatus Allocopromorpha excrementavium</name>
    <dbReference type="NCBI Taxonomy" id="2840741"/>
    <lineage>
        <taxon>Bacteria</taxon>
        <taxon>Bacillati</taxon>
        <taxon>Bacillota</taxon>
        <taxon>Clostridia</taxon>
        <taxon>Eubacteriales</taxon>
        <taxon>Eubacteriaceae</taxon>
        <taxon>Eubacteriaceae incertae sedis</taxon>
        <taxon>Candidatus Allocopromorpha</taxon>
    </lineage>
</organism>
<dbReference type="InterPro" id="IPR001789">
    <property type="entry name" value="Sig_transdc_resp-reg_receiver"/>
</dbReference>
<dbReference type="PANTHER" id="PTHR37299:SF3">
    <property type="entry name" value="STAGE 0 SPORULATION PROTEIN A HOMOLOG"/>
    <property type="match status" value="1"/>
</dbReference>
<evidence type="ECO:0000256" key="2">
    <source>
        <dbReference type="ARBA" id="ARBA00022490"/>
    </source>
</evidence>
<keyword evidence="7" id="KW-0597">Phosphoprotein</keyword>
<dbReference type="GO" id="GO:0003677">
    <property type="term" value="F:DNA binding"/>
    <property type="evidence" value="ECO:0007669"/>
    <property type="project" value="InterPro"/>
</dbReference>
<dbReference type="SUPFAM" id="SSF52172">
    <property type="entry name" value="CheY-like"/>
    <property type="match status" value="1"/>
</dbReference>